<evidence type="ECO:0000313" key="1">
    <source>
        <dbReference type="EMBL" id="KAI8433050.1"/>
    </source>
</evidence>
<evidence type="ECO:0000313" key="2">
    <source>
        <dbReference type="Proteomes" id="UP001064048"/>
    </source>
</evidence>
<name>A0ACC0K9G2_CHOFU</name>
<sequence>MNKNKQIDGGGWLLSEFVAAGLLVVAGLLWGCSNPFVRRGARGLRAVRAASRLRQARAELTFLLANWRYVVPWVVNQLGSLAYLCAVQRAPLSLAVPAANGLAFAATAATGAAAGLDAPLDTGSILGIALIVAGTALCCWDKVDE</sequence>
<gene>
    <name evidence="1" type="ORF">MSG28_013910</name>
</gene>
<accession>A0ACC0K9G2</accession>
<dbReference type="EMBL" id="CM046124">
    <property type="protein sequence ID" value="KAI8433050.1"/>
    <property type="molecule type" value="Genomic_DNA"/>
</dbReference>
<dbReference type="Proteomes" id="UP001064048">
    <property type="component" value="Chromosome 24"/>
</dbReference>
<keyword evidence="2" id="KW-1185">Reference proteome</keyword>
<reference evidence="1 2" key="1">
    <citation type="journal article" date="2022" name="Genome Biol. Evol.">
        <title>The Spruce Budworm Genome: Reconstructing the Evolutionary History of Antifreeze Proteins.</title>
        <authorList>
            <person name="Beliveau C."/>
            <person name="Gagne P."/>
            <person name="Picq S."/>
            <person name="Vernygora O."/>
            <person name="Keeling C.I."/>
            <person name="Pinkney K."/>
            <person name="Doucet D."/>
            <person name="Wen F."/>
            <person name="Johnston J.S."/>
            <person name="Maaroufi H."/>
            <person name="Boyle B."/>
            <person name="Laroche J."/>
            <person name="Dewar K."/>
            <person name="Juretic N."/>
            <person name="Blackburn G."/>
            <person name="Nisole A."/>
            <person name="Brunet B."/>
            <person name="Brandao M."/>
            <person name="Lumley L."/>
            <person name="Duan J."/>
            <person name="Quan G."/>
            <person name="Lucarotti C.J."/>
            <person name="Roe A.D."/>
            <person name="Sperling F.A.H."/>
            <person name="Levesque R.C."/>
            <person name="Cusson M."/>
        </authorList>
    </citation>
    <scope>NUCLEOTIDE SEQUENCE [LARGE SCALE GENOMIC DNA]</scope>
    <source>
        <strain evidence="1">Glfc:IPQL:Cfum</strain>
    </source>
</reference>
<proteinExistence type="predicted"/>
<organism evidence="1 2">
    <name type="scientific">Choristoneura fumiferana</name>
    <name type="common">Spruce budworm moth</name>
    <name type="synonym">Archips fumiferana</name>
    <dbReference type="NCBI Taxonomy" id="7141"/>
    <lineage>
        <taxon>Eukaryota</taxon>
        <taxon>Metazoa</taxon>
        <taxon>Ecdysozoa</taxon>
        <taxon>Arthropoda</taxon>
        <taxon>Hexapoda</taxon>
        <taxon>Insecta</taxon>
        <taxon>Pterygota</taxon>
        <taxon>Neoptera</taxon>
        <taxon>Endopterygota</taxon>
        <taxon>Lepidoptera</taxon>
        <taxon>Glossata</taxon>
        <taxon>Ditrysia</taxon>
        <taxon>Tortricoidea</taxon>
        <taxon>Tortricidae</taxon>
        <taxon>Tortricinae</taxon>
        <taxon>Choristoneura</taxon>
    </lineage>
</organism>
<protein>
    <submittedName>
        <fullName evidence="1">Uncharacterized protein</fullName>
    </submittedName>
</protein>
<comment type="caution">
    <text evidence="1">The sequence shown here is derived from an EMBL/GenBank/DDBJ whole genome shotgun (WGS) entry which is preliminary data.</text>
</comment>